<dbReference type="GO" id="GO:0016491">
    <property type="term" value="F:oxidoreductase activity"/>
    <property type="evidence" value="ECO:0007669"/>
    <property type="project" value="UniProtKB-UniRule"/>
</dbReference>
<feature type="binding site" description="axial binding residue" evidence="17">
    <location>
        <position position="84"/>
    </location>
    <ligand>
        <name>heme b</name>
        <dbReference type="ChEBI" id="CHEBI:60344"/>
        <label>b562</label>
    </ligand>
    <ligandPart>
        <name>Fe</name>
        <dbReference type="ChEBI" id="CHEBI:18248"/>
    </ligandPart>
</feature>
<dbReference type="PANTHER" id="PTHR19271">
    <property type="entry name" value="CYTOCHROME B"/>
    <property type="match status" value="1"/>
</dbReference>
<dbReference type="PROSITE" id="PS51002">
    <property type="entry name" value="CYTB_NTER"/>
    <property type="match status" value="1"/>
</dbReference>
<comment type="similarity">
    <text evidence="18">Belongs to the cytochrome b family.</text>
</comment>
<evidence type="ECO:0000259" key="20">
    <source>
        <dbReference type="PROSITE" id="PS51003"/>
    </source>
</evidence>
<feature type="binding site" description="axial binding residue" evidence="17">
    <location>
        <position position="98"/>
    </location>
    <ligand>
        <name>heme b</name>
        <dbReference type="ChEBI" id="CHEBI:60344"/>
        <label>b566</label>
    </ligand>
    <ligandPart>
        <name>Fe</name>
        <dbReference type="ChEBI" id="CHEBI:18248"/>
    </ligandPart>
</feature>
<dbReference type="InterPro" id="IPR027387">
    <property type="entry name" value="Cytb/b6-like_sf"/>
</dbReference>
<dbReference type="Pfam" id="PF00033">
    <property type="entry name" value="Cytochrome_B"/>
    <property type="match status" value="1"/>
</dbReference>
<dbReference type="SUPFAM" id="SSF81342">
    <property type="entry name" value="Transmembrane di-heme cytochromes"/>
    <property type="match status" value="1"/>
</dbReference>
<keyword evidence="15 18" id="KW-0472">Membrane</keyword>
<evidence type="ECO:0000256" key="9">
    <source>
        <dbReference type="ARBA" id="ARBA00022792"/>
    </source>
</evidence>
<dbReference type="Gene3D" id="1.20.810.10">
    <property type="entry name" value="Cytochrome Bc1 Complex, Chain C"/>
    <property type="match status" value="1"/>
</dbReference>
<name>A0A0E3DR09_9ANNE</name>
<keyword evidence="8 17" id="KW-0479">Metal-binding</keyword>
<keyword evidence="4 18" id="KW-0813">Transport</keyword>
<dbReference type="CDD" id="cd00290">
    <property type="entry name" value="cytochrome_b_C"/>
    <property type="match status" value="1"/>
</dbReference>
<keyword evidence="6 18" id="KW-0679">Respiratory chain</keyword>
<accession>A0A0E3DR09</accession>
<geneLocation type="mitochondrion" evidence="21"/>
<feature type="transmembrane region" description="Helical" evidence="18">
    <location>
        <begin position="320"/>
        <end position="337"/>
    </location>
</feature>
<dbReference type="InterPro" id="IPR030689">
    <property type="entry name" value="Cytochrome_b"/>
</dbReference>
<evidence type="ECO:0000256" key="18">
    <source>
        <dbReference type="RuleBase" id="RU362117"/>
    </source>
</evidence>
<evidence type="ECO:0000256" key="10">
    <source>
        <dbReference type="ARBA" id="ARBA00022982"/>
    </source>
</evidence>
<dbReference type="InterPro" id="IPR005797">
    <property type="entry name" value="Cyt_b/b6_N"/>
</dbReference>
<dbReference type="InterPro" id="IPR048260">
    <property type="entry name" value="Cytochrome_b_C_euk/bac"/>
</dbReference>
<dbReference type="InterPro" id="IPR036150">
    <property type="entry name" value="Cyt_b/b6_C_sf"/>
</dbReference>
<dbReference type="GO" id="GO:0046872">
    <property type="term" value="F:metal ion binding"/>
    <property type="evidence" value="ECO:0007669"/>
    <property type="project" value="UniProtKB-UniRule"/>
</dbReference>
<feature type="binding site" evidence="16">
    <location>
        <position position="202"/>
    </location>
    <ligand>
        <name>a ubiquinone</name>
        <dbReference type="ChEBI" id="CHEBI:16389"/>
    </ligand>
</feature>
<dbReference type="GeneID" id="24120659"/>
<comment type="cofactor">
    <cofactor evidence="18">
        <name>heme b</name>
        <dbReference type="ChEBI" id="CHEBI:60344"/>
    </cofactor>
    <text evidence="18">Binds 2 heme groups non-covalently.</text>
</comment>
<keyword evidence="11 18" id="KW-1133">Transmembrane helix</keyword>
<dbReference type="GO" id="GO:0005743">
    <property type="term" value="C:mitochondrial inner membrane"/>
    <property type="evidence" value="ECO:0007669"/>
    <property type="project" value="UniProtKB-SubCell"/>
</dbReference>
<evidence type="ECO:0000256" key="14">
    <source>
        <dbReference type="ARBA" id="ARBA00023128"/>
    </source>
</evidence>
<comment type="function">
    <text evidence="1 18">Component of the ubiquinol-cytochrome c reductase complex (complex III or cytochrome b-c1 complex) that is part of the mitochondrial respiratory chain. The b-c1 complex mediates electron transfer from ubiquinol to cytochrome c. Contributes to the generation of a proton gradient across the mitochondrial membrane that is then used for ATP synthesis.</text>
</comment>
<evidence type="ECO:0000256" key="7">
    <source>
        <dbReference type="ARBA" id="ARBA00022692"/>
    </source>
</evidence>
<feature type="transmembrane region" description="Helical" evidence="18">
    <location>
        <begin position="146"/>
        <end position="167"/>
    </location>
</feature>
<gene>
    <name evidence="21" type="primary">cytb</name>
</gene>
<dbReference type="EMBL" id="KJ789170">
    <property type="protein sequence ID" value="AIL54879.1"/>
    <property type="molecule type" value="Genomic_DNA"/>
</dbReference>
<sequence length="379" mass="43583">MFKPIHKSHPLLKIFTFSLIDLPAPSNLSIWWNFGSLLGLSLITQLITGLFLTMHYCSNIDLAFSSISHIMRNVNFGWLIRFIHANGASMFFICLYIHMARSIYSFSFTMKSSWNIGIILFFCAMATAFLGYVLPWGQMSFWGATVITNLFSAIPYVGTSFVNWIWGGFSISDPTLNRFFMFHFLLPFITIMFTLIHMLFIHQTGSNNPLGISSDSNLIPFHPYYTLKDILGFIVLLAILLNFCLLTPSFLIDPDNFIQANSLVTPGHIKPEWYFLWMYAILRAIPNKLGGVISLFLAILLLFFLPLFKSTHKGLQFYPLNQIMFWIFLSNFLLLSWAGSCPVEPPFTWVSMILTLIYFSYFPLNFILISIWDHLVFSS</sequence>
<dbReference type="InterPro" id="IPR048259">
    <property type="entry name" value="Cytochrome_b_N_euk/bac"/>
</dbReference>
<dbReference type="PANTHER" id="PTHR19271:SF16">
    <property type="entry name" value="CYTOCHROME B"/>
    <property type="match status" value="1"/>
</dbReference>
<feature type="domain" description="Cytochrome b/b6 N-terminal region profile" evidence="19">
    <location>
        <begin position="1"/>
        <end position="210"/>
    </location>
</feature>
<keyword evidence="10 18" id="KW-0249">Electron transport</keyword>
<evidence type="ECO:0000313" key="21">
    <source>
        <dbReference type="EMBL" id="AIL54879.1"/>
    </source>
</evidence>
<dbReference type="CTD" id="4519"/>
<feature type="transmembrane region" description="Helical" evidence="18">
    <location>
        <begin position="349"/>
        <end position="372"/>
    </location>
</feature>
<evidence type="ECO:0000256" key="5">
    <source>
        <dbReference type="ARBA" id="ARBA00022617"/>
    </source>
</evidence>
<evidence type="ECO:0000256" key="17">
    <source>
        <dbReference type="PIRSR" id="PIRSR038885-2"/>
    </source>
</evidence>
<keyword evidence="12 17" id="KW-0408">Iron</keyword>
<feature type="transmembrane region" description="Helical" evidence="18">
    <location>
        <begin position="78"/>
        <end position="99"/>
    </location>
</feature>
<dbReference type="AlphaFoldDB" id="A0A0E3DR09"/>
<evidence type="ECO:0000256" key="15">
    <source>
        <dbReference type="ARBA" id="ARBA00023136"/>
    </source>
</evidence>
<feature type="binding site" description="axial binding residue" evidence="17">
    <location>
        <position position="183"/>
    </location>
    <ligand>
        <name>heme b</name>
        <dbReference type="ChEBI" id="CHEBI:60344"/>
        <label>b562</label>
    </ligand>
    <ligandPart>
        <name>Fe</name>
        <dbReference type="ChEBI" id="CHEBI:18248"/>
    </ligandPart>
</feature>
<keyword evidence="13" id="KW-0830">Ubiquinone</keyword>
<evidence type="ECO:0000259" key="19">
    <source>
        <dbReference type="PROSITE" id="PS51002"/>
    </source>
</evidence>
<feature type="transmembrane region" description="Helical" evidence="18">
    <location>
        <begin position="289"/>
        <end position="308"/>
    </location>
</feature>
<dbReference type="GO" id="GO:0008121">
    <property type="term" value="F:quinol-cytochrome-c reductase activity"/>
    <property type="evidence" value="ECO:0007669"/>
    <property type="project" value="InterPro"/>
</dbReference>
<keyword evidence="7 18" id="KW-0812">Transmembrane</keyword>
<reference evidence="21" key="1">
    <citation type="journal article" date="2015" name="Mol. Phylogenet. Evol.">
        <title>Mitogenomics reveals phylogeny and repeated motifs in control regions of the deep-sea family Siboglinidae (Annelida).</title>
        <authorList>
            <person name="Li Y."/>
            <person name="Kocot K.M."/>
            <person name="Schander C."/>
            <person name="Santos S.R."/>
            <person name="Thornhill D.J."/>
            <person name="Halanych K.M."/>
        </authorList>
    </citation>
    <scope>NUCLEOTIDE SEQUENCE</scope>
</reference>
<evidence type="ECO:0000256" key="4">
    <source>
        <dbReference type="ARBA" id="ARBA00022448"/>
    </source>
</evidence>
<dbReference type="SUPFAM" id="SSF81648">
    <property type="entry name" value="a domain/subunit of cytochrome bc1 complex (Ubiquinol-cytochrome c reductase)"/>
    <property type="match status" value="1"/>
</dbReference>
<evidence type="ECO:0000256" key="2">
    <source>
        <dbReference type="ARBA" id="ARBA00004448"/>
    </source>
</evidence>
<evidence type="ECO:0000256" key="11">
    <source>
        <dbReference type="ARBA" id="ARBA00022989"/>
    </source>
</evidence>
<keyword evidence="14 18" id="KW-0496">Mitochondrion</keyword>
<comment type="subcellular location">
    <subcellularLocation>
        <location evidence="2">Mitochondrion inner membrane</location>
        <topology evidence="2">Multi-pass membrane protein</topology>
    </subcellularLocation>
</comment>
<evidence type="ECO:0000256" key="12">
    <source>
        <dbReference type="ARBA" id="ARBA00023004"/>
    </source>
</evidence>
<comment type="cofactor">
    <cofactor evidence="17">
        <name>heme</name>
        <dbReference type="ChEBI" id="CHEBI:30413"/>
    </cofactor>
    <text evidence="17">Binds 2 heme groups non-covalently.</text>
</comment>
<proteinExistence type="inferred from homology"/>
<evidence type="ECO:0000256" key="13">
    <source>
        <dbReference type="ARBA" id="ARBA00023075"/>
    </source>
</evidence>
<dbReference type="Pfam" id="PF00032">
    <property type="entry name" value="Cytochrom_B_C"/>
    <property type="match status" value="1"/>
</dbReference>
<dbReference type="PROSITE" id="PS51003">
    <property type="entry name" value="CYTB_CTER"/>
    <property type="match status" value="1"/>
</dbReference>
<evidence type="ECO:0000256" key="8">
    <source>
        <dbReference type="ARBA" id="ARBA00022723"/>
    </source>
</evidence>
<keyword evidence="9" id="KW-0999">Mitochondrion inner membrane</keyword>
<protein>
    <recommendedName>
        <fullName evidence="3 18">Cytochrome b</fullName>
    </recommendedName>
</protein>
<evidence type="ECO:0000256" key="1">
    <source>
        <dbReference type="ARBA" id="ARBA00002566"/>
    </source>
</evidence>
<evidence type="ECO:0000256" key="6">
    <source>
        <dbReference type="ARBA" id="ARBA00022660"/>
    </source>
</evidence>
<dbReference type="InterPro" id="IPR005798">
    <property type="entry name" value="Cyt_b/b6_C"/>
</dbReference>
<evidence type="ECO:0000256" key="16">
    <source>
        <dbReference type="PIRSR" id="PIRSR038885-1"/>
    </source>
</evidence>
<keyword evidence="5 17" id="KW-0349">Heme</keyword>
<feature type="transmembrane region" description="Helical" evidence="18">
    <location>
        <begin position="114"/>
        <end position="134"/>
    </location>
</feature>
<evidence type="ECO:0000256" key="3">
    <source>
        <dbReference type="ARBA" id="ARBA00013531"/>
    </source>
</evidence>
<dbReference type="GO" id="GO:0045275">
    <property type="term" value="C:respiratory chain complex III"/>
    <property type="evidence" value="ECO:0007669"/>
    <property type="project" value="InterPro"/>
</dbReference>
<feature type="binding site" description="axial binding residue" evidence="17">
    <location>
        <position position="197"/>
    </location>
    <ligand>
        <name>heme b</name>
        <dbReference type="ChEBI" id="CHEBI:60344"/>
        <label>b566</label>
    </ligand>
    <ligandPart>
        <name>Fe</name>
        <dbReference type="ChEBI" id="CHEBI:18248"/>
    </ligandPart>
</feature>
<dbReference type="CDD" id="cd00284">
    <property type="entry name" value="Cytochrome_b_N"/>
    <property type="match status" value="1"/>
</dbReference>
<dbReference type="GO" id="GO:0006122">
    <property type="term" value="P:mitochondrial electron transport, ubiquinol to cytochrome c"/>
    <property type="evidence" value="ECO:0007669"/>
    <property type="project" value="TreeGrafter"/>
</dbReference>
<dbReference type="RefSeq" id="YP_009130803.1">
    <property type="nucleotide sequence ID" value="NC_026833.1"/>
</dbReference>
<dbReference type="PIRSF" id="PIRSF038885">
    <property type="entry name" value="COB"/>
    <property type="match status" value="1"/>
</dbReference>
<feature type="transmembrane region" description="Helical" evidence="18">
    <location>
        <begin position="230"/>
        <end position="252"/>
    </location>
</feature>
<feature type="transmembrane region" description="Helical" evidence="18">
    <location>
        <begin position="179"/>
        <end position="200"/>
    </location>
</feature>
<feature type="transmembrane region" description="Helical" evidence="18">
    <location>
        <begin position="38"/>
        <end position="57"/>
    </location>
</feature>
<dbReference type="InterPro" id="IPR016174">
    <property type="entry name" value="Di-haem_cyt_TM"/>
</dbReference>
<organism evidence="21">
    <name type="scientific">Siboglinum fiordicum</name>
    <dbReference type="NCBI Taxonomy" id="27908"/>
    <lineage>
        <taxon>Eukaryota</taxon>
        <taxon>Metazoa</taxon>
        <taxon>Spiralia</taxon>
        <taxon>Lophotrochozoa</taxon>
        <taxon>Annelida</taxon>
        <taxon>Polychaeta</taxon>
        <taxon>Sedentaria</taxon>
        <taxon>Canalipalpata</taxon>
        <taxon>Sabellida</taxon>
        <taxon>Siboglinidae</taxon>
        <taxon>Siboglinum</taxon>
    </lineage>
</organism>
<feature type="domain" description="Cytochrome b/b6 C-terminal region profile" evidence="20">
    <location>
        <begin position="211"/>
        <end position="379"/>
    </location>
</feature>